<organism evidence="8 9">
    <name type="scientific">Nocardioides marinquilinus</name>
    <dbReference type="NCBI Taxonomy" id="1210400"/>
    <lineage>
        <taxon>Bacteria</taxon>
        <taxon>Bacillati</taxon>
        <taxon>Actinomycetota</taxon>
        <taxon>Actinomycetes</taxon>
        <taxon>Propionibacteriales</taxon>
        <taxon>Nocardioidaceae</taxon>
        <taxon>Nocardioides</taxon>
    </lineage>
</organism>
<dbReference type="RefSeq" id="WP_345453438.1">
    <property type="nucleotide sequence ID" value="NZ_BAABKG010000001.1"/>
</dbReference>
<sequence>MGAVAVAAAVLAAVLLVPPARVLAAPDGSTRPVPVRPVLLVGGAAVALSVLLGRPRLAVLAGLLALTAVAAVRLVRARQTRRAAERTASRVLELCESLSAELQAGQPPGLALERSAEDWPTLARVAEAFRVGADVPDAWRAAATEPGARDLRVVAAAWQVAHRTGEGLADTLDHVARDLRAAAQTRRVVTGELASARATAKLVAALPLLALAMGSGAGGDPWGFLLGHPVGLACLGLGLAFALAGLAWIEAIARGVDAP</sequence>
<evidence type="ECO:0000259" key="7">
    <source>
        <dbReference type="Pfam" id="PF00482"/>
    </source>
</evidence>
<evidence type="ECO:0000313" key="9">
    <source>
        <dbReference type="Proteomes" id="UP001500221"/>
    </source>
</evidence>
<gene>
    <name evidence="8" type="ORF">GCM10023340_01910</name>
</gene>
<dbReference type="InterPro" id="IPR018076">
    <property type="entry name" value="T2SS_GspF_dom"/>
</dbReference>
<keyword evidence="4 6" id="KW-1133">Transmembrane helix</keyword>
<evidence type="ECO:0000256" key="1">
    <source>
        <dbReference type="ARBA" id="ARBA00004651"/>
    </source>
</evidence>
<dbReference type="Proteomes" id="UP001500221">
    <property type="component" value="Unassembled WGS sequence"/>
</dbReference>
<keyword evidence="5 6" id="KW-0472">Membrane</keyword>
<keyword evidence="2" id="KW-1003">Cell membrane</keyword>
<comment type="caution">
    <text evidence="8">The sequence shown here is derived from an EMBL/GenBank/DDBJ whole genome shotgun (WGS) entry which is preliminary data.</text>
</comment>
<reference evidence="9" key="1">
    <citation type="journal article" date="2019" name="Int. J. Syst. Evol. Microbiol.">
        <title>The Global Catalogue of Microorganisms (GCM) 10K type strain sequencing project: providing services to taxonomists for standard genome sequencing and annotation.</title>
        <authorList>
            <consortium name="The Broad Institute Genomics Platform"/>
            <consortium name="The Broad Institute Genome Sequencing Center for Infectious Disease"/>
            <person name="Wu L."/>
            <person name="Ma J."/>
        </authorList>
    </citation>
    <scope>NUCLEOTIDE SEQUENCE [LARGE SCALE GENOMIC DNA]</scope>
    <source>
        <strain evidence="9">JCM 18459</strain>
    </source>
</reference>
<keyword evidence="9" id="KW-1185">Reference proteome</keyword>
<evidence type="ECO:0000256" key="5">
    <source>
        <dbReference type="ARBA" id="ARBA00023136"/>
    </source>
</evidence>
<dbReference type="EMBL" id="BAABKG010000001">
    <property type="protein sequence ID" value="GAA5140960.1"/>
    <property type="molecule type" value="Genomic_DNA"/>
</dbReference>
<dbReference type="PANTHER" id="PTHR35007:SF4">
    <property type="entry name" value="CONSERVED TRANSMEMBRANE PROTEIN-RELATED"/>
    <property type="match status" value="1"/>
</dbReference>
<feature type="transmembrane region" description="Helical" evidence="6">
    <location>
        <begin position="57"/>
        <end position="75"/>
    </location>
</feature>
<evidence type="ECO:0000313" key="8">
    <source>
        <dbReference type="EMBL" id="GAA5140960.1"/>
    </source>
</evidence>
<feature type="domain" description="Type II secretion system protein GspF" evidence="7">
    <location>
        <begin position="95"/>
        <end position="214"/>
    </location>
</feature>
<protein>
    <recommendedName>
        <fullName evidence="7">Type II secretion system protein GspF domain-containing protein</fullName>
    </recommendedName>
</protein>
<evidence type="ECO:0000256" key="2">
    <source>
        <dbReference type="ARBA" id="ARBA00022475"/>
    </source>
</evidence>
<evidence type="ECO:0000256" key="3">
    <source>
        <dbReference type="ARBA" id="ARBA00022692"/>
    </source>
</evidence>
<keyword evidence="3 6" id="KW-0812">Transmembrane</keyword>
<dbReference type="PANTHER" id="PTHR35007">
    <property type="entry name" value="INTEGRAL MEMBRANE PROTEIN-RELATED"/>
    <property type="match status" value="1"/>
</dbReference>
<proteinExistence type="predicted"/>
<feature type="transmembrane region" description="Helical" evidence="6">
    <location>
        <begin position="230"/>
        <end position="249"/>
    </location>
</feature>
<evidence type="ECO:0000256" key="4">
    <source>
        <dbReference type="ARBA" id="ARBA00022989"/>
    </source>
</evidence>
<evidence type="ECO:0000256" key="6">
    <source>
        <dbReference type="SAM" id="Phobius"/>
    </source>
</evidence>
<name>A0ABP9P537_9ACTN</name>
<comment type="subcellular location">
    <subcellularLocation>
        <location evidence="1">Cell membrane</location>
        <topology evidence="1">Multi-pass membrane protein</topology>
    </subcellularLocation>
</comment>
<feature type="transmembrane region" description="Helical" evidence="6">
    <location>
        <begin position="202"/>
        <end position="224"/>
    </location>
</feature>
<dbReference type="Pfam" id="PF00482">
    <property type="entry name" value="T2SSF"/>
    <property type="match status" value="1"/>
</dbReference>
<accession>A0ABP9P537</accession>